<gene>
    <name evidence="1" type="ORF">MGSAQ_002346</name>
</gene>
<accession>A0A1B6NRP3</accession>
<organism evidence="1">
    <name type="scientific">marine sediment metagenome</name>
    <dbReference type="NCBI Taxonomy" id="412755"/>
    <lineage>
        <taxon>unclassified sequences</taxon>
        <taxon>metagenomes</taxon>
        <taxon>ecological metagenomes</taxon>
    </lineage>
</organism>
<name>A0A1B6NRP3_9ZZZZ</name>
<reference evidence="1" key="1">
    <citation type="submission" date="2013-11" db="EMBL/GenBank/DDBJ databases">
        <title>Microbial diversity, functional groups and degradation webs in Northern and Southern Mediterranean and Red Sea marine crude oil polluted sites.</title>
        <authorList>
            <person name="Daffonchio D."/>
            <person name="Mapelli F."/>
            <person name="Ferrer M."/>
            <person name="Richter M."/>
            <person name="Cherif A."/>
            <person name="Malkawi H.I."/>
            <person name="Yakimov M.M."/>
            <person name="Abdel-Fattah Y.R."/>
            <person name="Blaghen M."/>
            <person name="Golyshin P.N."/>
            <person name="Kalogerakis N."/>
            <person name="Boon N."/>
            <person name="Magagnini M."/>
            <person name="Fava F."/>
        </authorList>
    </citation>
    <scope>NUCLEOTIDE SEQUENCE</scope>
</reference>
<protein>
    <submittedName>
        <fullName evidence="1">Uncharacterized protein</fullName>
    </submittedName>
</protein>
<proteinExistence type="predicted"/>
<sequence length="37" mass="4209">MIWALLGVTHFVVFKSSNIVFSNLLFLQPTLLFSVLL</sequence>
<evidence type="ECO:0000313" key="1">
    <source>
        <dbReference type="EMBL" id="KTF06156.1"/>
    </source>
</evidence>
<dbReference type="EMBL" id="AYSL01001329">
    <property type="protein sequence ID" value="KTF06156.1"/>
    <property type="molecule type" value="Genomic_DNA"/>
</dbReference>
<comment type="caution">
    <text evidence="1">The sequence shown here is derived from an EMBL/GenBank/DDBJ whole genome shotgun (WGS) entry which is preliminary data.</text>
</comment>
<dbReference type="AlphaFoldDB" id="A0A1B6NRP3"/>